<proteinExistence type="inferred from homology"/>
<comment type="caution">
    <text evidence="3">The sequence shown here is derived from an EMBL/GenBank/DDBJ whole genome shotgun (WGS) entry which is preliminary data.</text>
</comment>
<dbReference type="SUPFAM" id="SSF52038">
    <property type="entry name" value="Barstar-related"/>
    <property type="match status" value="1"/>
</dbReference>
<name>A0ABS8YPL1_9BACL</name>
<evidence type="ECO:0000259" key="2">
    <source>
        <dbReference type="Pfam" id="PF01337"/>
    </source>
</evidence>
<keyword evidence="4" id="KW-1185">Reference proteome</keyword>
<accession>A0ABS8YPL1</accession>
<dbReference type="Pfam" id="PF01337">
    <property type="entry name" value="Barstar"/>
    <property type="match status" value="1"/>
</dbReference>
<organism evidence="3 4">
    <name type="scientific">Paenibacillus profundus</name>
    <dbReference type="NCBI Taxonomy" id="1173085"/>
    <lineage>
        <taxon>Bacteria</taxon>
        <taxon>Bacillati</taxon>
        <taxon>Bacillota</taxon>
        <taxon>Bacilli</taxon>
        <taxon>Bacillales</taxon>
        <taxon>Paenibacillaceae</taxon>
        <taxon>Paenibacillus</taxon>
    </lineage>
</organism>
<dbReference type="InterPro" id="IPR000468">
    <property type="entry name" value="Barstar"/>
</dbReference>
<reference evidence="3 4" key="1">
    <citation type="submission" date="2021-11" db="EMBL/GenBank/DDBJ databases">
        <title>Draft genome sequence of Paenibacillus profundus YoMME, a new Gram-positive bacteria with exoelectrogenic properties.</title>
        <authorList>
            <person name="Hubenova Y."/>
            <person name="Hubenova E."/>
            <person name="Manasiev Y."/>
            <person name="Peykov S."/>
            <person name="Mitov M."/>
        </authorList>
    </citation>
    <scope>NUCLEOTIDE SEQUENCE [LARGE SCALE GENOMIC DNA]</scope>
    <source>
        <strain evidence="3 4">YoMME</strain>
    </source>
</reference>
<dbReference type="EMBL" id="JAJNBZ010000080">
    <property type="protein sequence ID" value="MCE5173741.1"/>
    <property type="molecule type" value="Genomic_DNA"/>
</dbReference>
<dbReference type="InterPro" id="IPR035905">
    <property type="entry name" value="Barstar-like_sf"/>
</dbReference>
<evidence type="ECO:0000256" key="1">
    <source>
        <dbReference type="ARBA" id="ARBA00006845"/>
    </source>
</evidence>
<dbReference type="Gene3D" id="3.30.370.10">
    <property type="entry name" value="Barstar-like"/>
    <property type="match status" value="1"/>
</dbReference>
<dbReference type="Proteomes" id="UP001199916">
    <property type="component" value="Unassembled WGS sequence"/>
</dbReference>
<feature type="domain" description="Barstar (barnase inhibitor)" evidence="2">
    <location>
        <begin position="167"/>
        <end position="233"/>
    </location>
</feature>
<comment type="similarity">
    <text evidence="1">Belongs to the barstar family.</text>
</comment>
<dbReference type="RefSeq" id="WP_233699631.1">
    <property type="nucleotide sequence ID" value="NZ_JAJNBZ010000080.1"/>
</dbReference>
<evidence type="ECO:0000313" key="3">
    <source>
        <dbReference type="EMBL" id="MCE5173741.1"/>
    </source>
</evidence>
<gene>
    <name evidence="3" type="ORF">LQV63_31470</name>
</gene>
<evidence type="ECO:0000313" key="4">
    <source>
        <dbReference type="Proteomes" id="UP001199916"/>
    </source>
</evidence>
<sequence length="282" mass="32730">MDFKFSLLDDKSDLVIGYCKDIIGLDGEVYADGDSSYHKISLIEFVFCNDFKKYLLKNKESINRLVYVSIINKAQNILGKYPFFIFDETYYHKVGFPECPTNIELKGSLQNILSNAELEIWDKWRISYPTNKNEWSFLNEDDRRAWLNVVTKYQVSKLEYEENKENMIYLDGTYITDYSSFFCALGEAINGPGGYYGHDFSSLIDCLNGGFGATSPFIIMWGNYKIAEKKLDTHAWLKEVKYRRKRDVKLFAGSDFEELGDRPLFQALVENINSQGVKILFE</sequence>
<protein>
    <submittedName>
        <fullName evidence="3">Barstar family protein</fullName>
    </submittedName>
</protein>